<organism evidence="6 7">
    <name type="scientific">Roseateles amylovorans</name>
    <dbReference type="NCBI Taxonomy" id="2978473"/>
    <lineage>
        <taxon>Bacteria</taxon>
        <taxon>Pseudomonadati</taxon>
        <taxon>Pseudomonadota</taxon>
        <taxon>Betaproteobacteria</taxon>
        <taxon>Burkholderiales</taxon>
        <taxon>Sphaerotilaceae</taxon>
        <taxon>Roseateles</taxon>
    </lineage>
</organism>
<name>A0ABY6AXZ4_9BURK</name>
<evidence type="ECO:0000259" key="5">
    <source>
        <dbReference type="Pfam" id="PF13657"/>
    </source>
</evidence>
<evidence type="ECO:0000313" key="7">
    <source>
        <dbReference type="Proteomes" id="UP001064933"/>
    </source>
</evidence>
<dbReference type="RefSeq" id="WP_261757830.1">
    <property type="nucleotide sequence ID" value="NZ_CP104562.2"/>
</dbReference>
<dbReference type="Pfam" id="PF07804">
    <property type="entry name" value="HipA_C"/>
    <property type="match status" value="1"/>
</dbReference>
<dbReference type="Pfam" id="PF13657">
    <property type="entry name" value="Couple_hipA"/>
    <property type="match status" value="1"/>
</dbReference>
<evidence type="ECO:0000256" key="1">
    <source>
        <dbReference type="ARBA" id="ARBA00010164"/>
    </source>
</evidence>
<keyword evidence="2" id="KW-0808">Transferase</keyword>
<accession>A0ABY6AXZ4</accession>
<feature type="domain" description="HipA-like C-terminal" evidence="4">
    <location>
        <begin position="162"/>
        <end position="421"/>
    </location>
</feature>
<dbReference type="NCBIfam" id="TIGR03071">
    <property type="entry name" value="couple_hipA"/>
    <property type="match status" value="1"/>
</dbReference>
<dbReference type="Gene3D" id="1.10.1070.20">
    <property type="match status" value="1"/>
</dbReference>
<sequence>MSSATGTRIDAPSSHALNLWADGQKVATLGYEPMNDRWSLDYDADWVATPAAFPLSPALPFQPPAGGYAAGAVKRFVENLLPEGRALEITATTYRVSKSNIYALISALGTETTGAFRFWPSAEAPPVVAAKPPREVSREELDRRIAERDEIPFAVWDGKVRMSIAGVQDKLMVYLDRPLDDGGRVFLVEPPLASTHILKPDPARLVTPHLVINEHFCMALARRMALPVAEVSIYRTPRPVLVVRRFDRVVVQGVGQGVDHGANEPTVQRLHIIDACQASDLPESFKYERNLGGGEHVRNIREGVSFEMLFERVGQTVNKAAASMTLVRWALFQFLIGNSDAHGKNFSFFVRREGLDPAPWYDLVSVLQYPDIDHELAMAWGDAFSLNEVGAFQLADFAQRCGIDRKLLQREAARLAKLVVQHAPAQALADDYVDDGERAFAGQLRDFVMGQAARLTQLAGEAAKLKPEFL</sequence>
<dbReference type="EMBL" id="CP104562">
    <property type="protein sequence ID" value="UXH78059.1"/>
    <property type="molecule type" value="Genomic_DNA"/>
</dbReference>
<dbReference type="PANTHER" id="PTHR37419:SF1">
    <property type="entry name" value="SERINE_THREONINE-PROTEIN KINASE TOXIN HIPA"/>
    <property type="match status" value="1"/>
</dbReference>
<dbReference type="InterPro" id="IPR052028">
    <property type="entry name" value="HipA_Ser/Thr_kinase"/>
</dbReference>
<comment type="similarity">
    <text evidence="1">Belongs to the HipA Ser/Thr kinase family.</text>
</comment>
<evidence type="ECO:0000256" key="3">
    <source>
        <dbReference type="ARBA" id="ARBA00022777"/>
    </source>
</evidence>
<proteinExistence type="inferred from homology"/>
<feature type="domain" description="HipA N-terminal subdomain 1" evidence="5">
    <location>
        <begin position="17"/>
        <end position="118"/>
    </location>
</feature>
<dbReference type="PANTHER" id="PTHR37419">
    <property type="entry name" value="SERINE/THREONINE-PROTEIN KINASE TOXIN HIPA"/>
    <property type="match status" value="1"/>
</dbReference>
<keyword evidence="3" id="KW-0418">Kinase</keyword>
<evidence type="ECO:0000256" key="2">
    <source>
        <dbReference type="ARBA" id="ARBA00022679"/>
    </source>
</evidence>
<evidence type="ECO:0000313" key="6">
    <source>
        <dbReference type="EMBL" id="UXH78059.1"/>
    </source>
</evidence>
<reference evidence="6" key="1">
    <citation type="submission" date="2022-10" db="EMBL/GenBank/DDBJ databases">
        <title>Characterization and whole genome sequencing of a new Roseateles species, isolated from fresh water.</title>
        <authorList>
            <person name="Guliayeva D.Y."/>
            <person name="Akhremchuk A.E."/>
            <person name="Sikolenko M.A."/>
            <person name="Valentovich L.N."/>
            <person name="Sidarenka A.V."/>
        </authorList>
    </citation>
    <scope>NUCLEOTIDE SEQUENCE</scope>
    <source>
        <strain evidence="6">BIM B-1768</strain>
    </source>
</reference>
<protein>
    <submittedName>
        <fullName evidence="6">HipA domain-containing protein</fullName>
    </submittedName>
</protein>
<dbReference type="Proteomes" id="UP001064933">
    <property type="component" value="Chromosome"/>
</dbReference>
<dbReference type="InterPro" id="IPR017508">
    <property type="entry name" value="HipA_N1"/>
</dbReference>
<dbReference type="InterPro" id="IPR012893">
    <property type="entry name" value="HipA-like_C"/>
</dbReference>
<keyword evidence="7" id="KW-1185">Reference proteome</keyword>
<gene>
    <name evidence="6" type="ORF">N4261_24400</name>
</gene>
<evidence type="ECO:0000259" key="4">
    <source>
        <dbReference type="Pfam" id="PF07804"/>
    </source>
</evidence>